<dbReference type="RefSeq" id="WP_069688513.1">
    <property type="nucleotide sequence ID" value="NZ_CP017147.1"/>
</dbReference>
<gene>
    <name evidence="2" type="ORF">BHK69_01165</name>
</gene>
<feature type="domain" description="Flagellar protein FlgJ N-terminal" evidence="1">
    <location>
        <begin position="113"/>
        <end position="148"/>
    </location>
</feature>
<evidence type="ECO:0000313" key="2">
    <source>
        <dbReference type="EMBL" id="AOO79289.1"/>
    </source>
</evidence>
<evidence type="ECO:0000259" key="1">
    <source>
        <dbReference type="Pfam" id="PF10135"/>
    </source>
</evidence>
<dbReference type="EMBL" id="CP017147">
    <property type="protein sequence ID" value="AOO79289.1"/>
    <property type="molecule type" value="Genomic_DNA"/>
</dbReference>
<dbReference type="InterPro" id="IPR019301">
    <property type="entry name" value="Flagellar_prot_FlgJ_N"/>
</dbReference>
<dbReference type="OrthoDB" id="7889190at2"/>
<dbReference type="Proteomes" id="UP000094969">
    <property type="component" value="Chromosome"/>
</dbReference>
<keyword evidence="3" id="KW-1185">Reference proteome</keyword>
<sequence length="220" mass="22252">MAISPPSDIVLDVALAADPQRQRAAFDRLARMAVPGAAATQFASAIEGAGAVLQAPGLAGARDKFASLTLAKPSFAKPSAAAAGDQSATAKTLRQFEAQVISTFIEQMMPEATTNTFGSGLSGGVWRSMLSEQIAGEIAKTGGLGIRSKVMAALAARSGNTAGAEPGTVVATTQKTLASTASAGASSRDLAIPLAVERKLLNITRPSAIGVGRTSTTRQV</sequence>
<accession>A0A1D7TVY9</accession>
<evidence type="ECO:0000313" key="3">
    <source>
        <dbReference type="Proteomes" id="UP000094969"/>
    </source>
</evidence>
<dbReference type="STRING" id="1526658.BHK69_01165"/>
<dbReference type="KEGG" id="bvv:BHK69_01165"/>
<reference evidence="2 3" key="1">
    <citation type="journal article" date="2015" name="Antonie Van Leeuwenhoek">
        <title>Bosea vaviloviae sp. nov., a new species of slow-growing rhizobia isolated from nodules of the relict species Vavilovia formosa (Stev.) Fed.</title>
        <authorList>
            <person name="Safronova V.I."/>
            <person name="Kuznetsova I.G."/>
            <person name="Sazanova A.L."/>
            <person name="Kimeklis A.K."/>
            <person name="Belimov A.A."/>
            <person name="Andronov E.E."/>
            <person name="Pinaev A.G."/>
            <person name="Chizhevskaya E.P."/>
            <person name="Pukhaev A.R."/>
            <person name="Popov K.P."/>
            <person name="Willems A."/>
            <person name="Tikhonovich I.A."/>
        </authorList>
    </citation>
    <scope>NUCLEOTIDE SEQUENCE [LARGE SCALE GENOMIC DNA]</scope>
    <source>
        <strain evidence="2 3">Vaf18</strain>
    </source>
</reference>
<proteinExistence type="predicted"/>
<name>A0A1D7TVY9_9HYPH</name>
<organism evidence="2 3">
    <name type="scientific">Bosea vaviloviae</name>
    <dbReference type="NCBI Taxonomy" id="1526658"/>
    <lineage>
        <taxon>Bacteria</taxon>
        <taxon>Pseudomonadati</taxon>
        <taxon>Pseudomonadota</taxon>
        <taxon>Alphaproteobacteria</taxon>
        <taxon>Hyphomicrobiales</taxon>
        <taxon>Boseaceae</taxon>
        <taxon>Bosea</taxon>
    </lineage>
</organism>
<dbReference type="AlphaFoldDB" id="A0A1D7TVY9"/>
<dbReference type="Pfam" id="PF10135">
    <property type="entry name" value="Rod-binding"/>
    <property type="match status" value="1"/>
</dbReference>
<protein>
    <recommendedName>
        <fullName evidence="1">Flagellar protein FlgJ N-terminal domain-containing protein</fullName>
    </recommendedName>
</protein>